<gene>
    <name evidence="2" type="ORF">MIND_00403900</name>
</gene>
<evidence type="ECO:0008006" key="4">
    <source>
        <dbReference type="Google" id="ProtNLM"/>
    </source>
</evidence>
<reference evidence="2" key="1">
    <citation type="submission" date="2020-05" db="EMBL/GenBank/DDBJ databases">
        <title>Mycena genomes resolve the evolution of fungal bioluminescence.</title>
        <authorList>
            <person name="Tsai I.J."/>
        </authorList>
    </citation>
    <scope>NUCLEOTIDE SEQUENCE</scope>
    <source>
        <strain evidence="2">171206Taipei</strain>
    </source>
</reference>
<dbReference type="EMBL" id="JACAZF010000003">
    <property type="protein sequence ID" value="KAF7310299.1"/>
    <property type="molecule type" value="Genomic_DNA"/>
</dbReference>
<evidence type="ECO:0000256" key="1">
    <source>
        <dbReference type="SAM" id="MobiDB-lite"/>
    </source>
</evidence>
<keyword evidence="3" id="KW-1185">Reference proteome</keyword>
<evidence type="ECO:0000313" key="2">
    <source>
        <dbReference type="EMBL" id="KAF7310299.1"/>
    </source>
</evidence>
<feature type="region of interest" description="Disordered" evidence="1">
    <location>
        <begin position="89"/>
        <end position="118"/>
    </location>
</feature>
<accession>A0A8H6WF95</accession>
<dbReference type="Proteomes" id="UP000636479">
    <property type="component" value="Unassembled WGS sequence"/>
</dbReference>
<dbReference type="AlphaFoldDB" id="A0A8H6WF95"/>
<organism evidence="2 3">
    <name type="scientific">Mycena indigotica</name>
    <dbReference type="NCBI Taxonomy" id="2126181"/>
    <lineage>
        <taxon>Eukaryota</taxon>
        <taxon>Fungi</taxon>
        <taxon>Dikarya</taxon>
        <taxon>Basidiomycota</taxon>
        <taxon>Agaricomycotina</taxon>
        <taxon>Agaricomycetes</taxon>
        <taxon>Agaricomycetidae</taxon>
        <taxon>Agaricales</taxon>
        <taxon>Marasmiineae</taxon>
        <taxon>Mycenaceae</taxon>
        <taxon>Mycena</taxon>
    </lineage>
</organism>
<sequence length="559" mass="62114">MAAWEDDDILDTLRRLFEGVMDPFVRVVGRRNGCAAPSIYESSGTGTGTMGLESHFSQSQSHPRGPGVGLSESISSALRDRDMSHHVGCGAGRDGRGFPPRTPTRALPWTHPAGGFRSPRGPLRGDMRMCGRHVAPHILALTLMELPAELIDAIVCDVKRKDDLRSLCLAASCFRFPCQQRLFGTLSISSWEGRRGTSYARAAVQFERYPHLAALVGELRVSLKNPRAYHSPYTSAHDSDHDAARLATLFARFTGVYSLTISGDDGAWFTMAAINRAFADWLVLIPPGTLRKVRFSHIWVVPRRIIRSVFRALAPHSHVDFDVVTIEDIACDDHPPYTTHSCEFEFRDCLRMDALAQPEFLPSMRALRKLVVPVNDRLGFSEALRICQAAAGNLEHLHLRVTRATVLGYDNPQTIALPQCLSALSQVTLTFFSLDYELQLDKHFTWVFTTIVAPLLQRSVTPALTTFALPVAIYEELAQTMDHLIEVLRDETAAVCLCLLDSILTGRDIRLVLVLHVRNSQQVSGDERKTLVQELGERLPGLAEKCLLDMVLAPFKALD</sequence>
<comment type="caution">
    <text evidence="2">The sequence shown here is derived from an EMBL/GenBank/DDBJ whole genome shotgun (WGS) entry which is preliminary data.</text>
</comment>
<protein>
    <recommendedName>
        <fullName evidence="4">F-box domain-containing protein</fullName>
    </recommendedName>
</protein>
<proteinExistence type="predicted"/>
<name>A0A8H6WF95_9AGAR</name>
<feature type="region of interest" description="Disordered" evidence="1">
    <location>
        <begin position="45"/>
        <end position="71"/>
    </location>
</feature>
<dbReference type="RefSeq" id="XP_037223749.1">
    <property type="nucleotide sequence ID" value="XM_037360864.1"/>
</dbReference>
<evidence type="ECO:0000313" key="3">
    <source>
        <dbReference type="Proteomes" id="UP000636479"/>
    </source>
</evidence>
<dbReference type="GeneID" id="59343380"/>